<comment type="similarity">
    <text evidence="1 6">Belongs to the EF-Ts family.</text>
</comment>
<evidence type="ECO:0000259" key="7">
    <source>
        <dbReference type="Pfam" id="PF00889"/>
    </source>
</evidence>
<dbReference type="AlphaFoldDB" id="A0AAV5A655"/>
<keyword evidence="4" id="KW-0809">Transit peptide</keyword>
<dbReference type="Pfam" id="PF00889">
    <property type="entry name" value="EF_TS"/>
    <property type="match status" value="1"/>
</dbReference>
<keyword evidence="9" id="KW-1185">Reference proteome</keyword>
<keyword evidence="3 6" id="KW-0648">Protein biosynthesis</keyword>
<comment type="subcellular location">
    <subcellularLocation>
        <location evidence="6">Mitochondrion</location>
    </subcellularLocation>
</comment>
<dbReference type="Proteomes" id="UP001050691">
    <property type="component" value="Unassembled WGS sequence"/>
</dbReference>
<dbReference type="Gene3D" id="3.30.479.20">
    <property type="entry name" value="Elongation factor Ts, dimerisation domain"/>
    <property type="match status" value="2"/>
</dbReference>
<accession>A0AAV5A655</accession>
<dbReference type="PANTHER" id="PTHR11741">
    <property type="entry name" value="ELONGATION FACTOR TS"/>
    <property type="match status" value="1"/>
</dbReference>
<protein>
    <recommendedName>
        <fullName evidence="6">Elongation factor Ts, mitochondrial</fullName>
        <shortName evidence="6">EF-Ts</shortName>
        <shortName evidence="6">EF-TsMt</shortName>
    </recommendedName>
</protein>
<dbReference type="GO" id="GO:0005739">
    <property type="term" value="C:mitochondrion"/>
    <property type="evidence" value="ECO:0007669"/>
    <property type="project" value="UniProtKB-SubCell"/>
</dbReference>
<dbReference type="InterPro" id="IPR036402">
    <property type="entry name" value="EF-Ts_dimer_sf"/>
</dbReference>
<evidence type="ECO:0000256" key="2">
    <source>
        <dbReference type="ARBA" id="ARBA00022768"/>
    </source>
</evidence>
<dbReference type="CDD" id="cd14275">
    <property type="entry name" value="UBA_EF-Ts"/>
    <property type="match status" value="1"/>
</dbReference>
<keyword evidence="5 6" id="KW-0496">Mitochondrion</keyword>
<dbReference type="SUPFAM" id="SSF46934">
    <property type="entry name" value="UBA-like"/>
    <property type="match status" value="1"/>
</dbReference>
<organism evidence="8 9">
    <name type="scientific">Clathrus columnatus</name>
    <dbReference type="NCBI Taxonomy" id="1419009"/>
    <lineage>
        <taxon>Eukaryota</taxon>
        <taxon>Fungi</taxon>
        <taxon>Dikarya</taxon>
        <taxon>Basidiomycota</taxon>
        <taxon>Agaricomycotina</taxon>
        <taxon>Agaricomycetes</taxon>
        <taxon>Phallomycetidae</taxon>
        <taxon>Phallales</taxon>
        <taxon>Clathraceae</taxon>
        <taxon>Clathrus</taxon>
    </lineage>
</organism>
<comment type="caution">
    <text evidence="8">The sequence shown here is derived from an EMBL/GenBank/DDBJ whole genome shotgun (WGS) entry which is preliminary data.</text>
</comment>
<dbReference type="GO" id="GO:0070125">
    <property type="term" value="P:mitochondrial translational elongation"/>
    <property type="evidence" value="ECO:0007669"/>
    <property type="project" value="TreeGrafter"/>
</dbReference>
<evidence type="ECO:0000313" key="9">
    <source>
        <dbReference type="Proteomes" id="UP001050691"/>
    </source>
</evidence>
<comment type="function">
    <text evidence="6">Associates with the EF-Tu.GDP complex and induces the exchange of GDP to GTP. It remains bound to the aminoacyl-tRNA.EF-Tu.GTP complex up to the GTP hydrolysis stage on the ribosome.</text>
</comment>
<evidence type="ECO:0000256" key="5">
    <source>
        <dbReference type="ARBA" id="ARBA00023128"/>
    </source>
</evidence>
<evidence type="ECO:0000313" key="8">
    <source>
        <dbReference type="EMBL" id="GJJ09142.1"/>
    </source>
</evidence>
<reference evidence="8" key="1">
    <citation type="submission" date="2021-10" db="EMBL/GenBank/DDBJ databases">
        <title>De novo Genome Assembly of Clathrus columnatus (Basidiomycota, Fungi) Using Illumina and Nanopore Sequence Data.</title>
        <authorList>
            <person name="Ogiso-Tanaka E."/>
            <person name="Itagaki H."/>
            <person name="Hosoya T."/>
            <person name="Hosaka K."/>
        </authorList>
    </citation>
    <scope>NUCLEOTIDE SEQUENCE</scope>
    <source>
        <strain evidence="8">MO-923</strain>
    </source>
</reference>
<dbReference type="GO" id="GO:0003746">
    <property type="term" value="F:translation elongation factor activity"/>
    <property type="evidence" value="ECO:0007669"/>
    <property type="project" value="UniProtKB-UniRule"/>
</dbReference>
<keyword evidence="2 6" id="KW-0251">Elongation factor</keyword>
<dbReference type="Gene3D" id="1.10.8.10">
    <property type="entry name" value="DNA helicase RuvA subunit, C-terminal domain"/>
    <property type="match status" value="1"/>
</dbReference>
<dbReference type="SUPFAM" id="SSF54713">
    <property type="entry name" value="Elongation factor Ts (EF-Ts), dimerisation domain"/>
    <property type="match status" value="1"/>
</dbReference>
<evidence type="ECO:0000256" key="3">
    <source>
        <dbReference type="ARBA" id="ARBA00022917"/>
    </source>
</evidence>
<dbReference type="InterPro" id="IPR014039">
    <property type="entry name" value="Transl_elong_EFTs/EF1B_dimer"/>
</dbReference>
<feature type="domain" description="Translation elongation factor EFTs/EF1B dimerisation" evidence="7">
    <location>
        <begin position="81"/>
        <end position="214"/>
    </location>
</feature>
<name>A0AAV5A655_9AGAM</name>
<dbReference type="PANTHER" id="PTHR11741:SF0">
    <property type="entry name" value="ELONGATION FACTOR TS, MITOCHONDRIAL"/>
    <property type="match status" value="1"/>
</dbReference>
<dbReference type="InterPro" id="IPR009060">
    <property type="entry name" value="UBA-like_sf"/>
</dbReference>
<evidence type="ECO:0000256" key="6">
    <source>
        <dbReference type="HAMAP-Rule" id="MF_03135"/>
    </source>
</evidence>
<proteinExistence type="inferred from homology"/>
<sequence>MVAEIRKRTTASVLKAREALVASNGDMEKALEWLDNDRISGGEQKAQKVGKRFTGEGLIGVSVVTRGSSSGAGMVPQGTRAAMIELNCETDYVGTNELFRKLAQDLAFTVAYLGETSRSSPFMTPMDISYIQNAPLIRRDVDNTITKPVTVAEAIRDLIYACSENITFRRAVSFVHDMIPMVSGVGLRAASYVHGALPNSNPSSQVSAVIEAQGRIGALAAVGLRTAPESRLSELFKDPAFERDLQVMERGLSRQIAGMSPLSIRDGPNALYDQSFDLLGTAAYAGQPVDQVLENWSQERNMVSGNTSTGLDVLEFVRWEVGGWSDEENLS</sequence>
<dbReference type="InterPro" id="IPR001816">
    <property type="entry name" value="Transl_elong_EFTs/EF1B"/>
</dbReference>
<dbReference type="EMBL" id="BPWL01000004">
    <property type="protein sequence ID" value="GJJ09142.1"/>
    <property type="molecule type" value="Genomic_DNA"/>
</dbReference>
<gene>
    <name evidence="6" type="primary">TSF1</name>
    <name evidence="8" type="ORF">Clacol_003364</name>
</gene>
<evidence type="ECO:0000256" key="4">
    <source>
        <dbReference type="ARBA" id="ARBA00022946"/>
    </source>
</evidence>
<dbReference type="HAMAP" id="MF_00050">
    <property type="entry name" value="EF_Ts"/>
    <property type="match status" value="1"/>
</dbReference>
<evidence type="ECO:0000256" key="1">
    <source>
        <dbReference type="ARBA" id="ARBA00005532"/>
    </source>
</evidence>